<sequence>MAGLVLANPVRAQAVDDDVWIRAEAYFPNVDTEVSIARPGQENFTTLIDLESDLDLSDRDVLPALTIGKKISQHWRAQFEFYRLNRSGTKTLDRQIVFDGVTYPVAASLESAFKSDVYHLSVGYGLIKEPNFEAGVALGVHATKFEISLEGMGQVGTAAATTELRTRDMLAPLPTVGAYLLFRPAPRFGIGGKADYLSLKIGDYKGLLVNLQADATYAITEHIRIGGMYRYVKYRVDIEKPAYTGRIAYKFHGPAAFLELAW</sequence>
<dbReference type="OrthoDB" id="657710at2"/>
<dbReference type="SUPFAM" id="SSF56925">
    <property type="entry name" value="OMPA-like"/>
    <property type="match status" value="1"/>
</dbReference>
<reference evidence="1 2" key="1">
    <citation type="submission" date="2019-12" db="EMBL/GenBank/DDBJ databases">
        <title>Genomic-based taxomic classification of the family Erythrobacteraceae.</title>
        <authorList>
            <person name="Xu L."/>
        </authorList>
    </citation>
    <scope>NUCLEOTIDE SEQUENCE [LARGE SCALE GENOMIC DNA]</scope>
    <source>
        <strain evidence="1 2">MCCC 1K01500</strain>
    </source>
</reference>
<dbReference type="RefSeq" id="WP_159792178.1">
    <property type="nucleotide sequence ID" value="NZ_WTYM01000029.1"/>
</dbReference>
<dbReference type="EMBL" id="WTYM01000029">
    <property type="protein sequence ID" value="MXO58568.1"/>
    <property type="molecule type" value="Genomic_DNA"/>
</dbReference>
<name>A0A6I4ST83_9SPHN</name>
<organism evidence="1 2">
    <name type="scientific">Croceibacterium salegens</name>
    <dbReference type="NCBI Taxonomy" id="1737568"/>
    <lineage>
        <taxon>Bacteria</taxon>
        <taxon>Pseudomonadati</taxon>
        <taxon>Pseudomonadota</taxon>
        <taxon>Alphaproteobacteria</taxon>
        <taxon>Sphingomonadales</taxon>
        <taxon>Erythrobacteraceae</taxon>
        <taxon>Croceibacterium</taxon>
    </lineage>
</organism>
<keyword evidence="2" id="KW-1185">Reference proteome</keyword>
<evidence type="ECO:0000313" key="2">
    <source>
        <dbReference type="Proteomes" id="UP000433652"/>
    </source>
</evidence>
<evidence type="ECO:0008006" key="3">
    <source>
        <dbReference type="Google" id="ProtNLM"/>
    </source>
</evidence>
<evidence type="ECO:0000313" key="1">
    <source>
        <dbReference type="EMBL" id="MXO58568.1"/>
    </source>
</evidence>
<proteinExistence type="predicted"/>
<dbReference type="Proteomes" id="UP000433652">
    <property type="component" value="Unassembled WGS sequence"/>
</dbReference>
<dbReference type="InterPro" id="IPR011250">
    <property type="entry name" value="OMP/PagP_B-barrel"/>
</dbReference>
<gene>
    <name evidence="1" type="ORF">GRI89_03300</name>
</gene>
<protein>
    <recommendedName>
        <fullName evidence="3">Outer membrane protein beta-barrel domain-containing protein</fullName>
    </recommendedName>
</protein>
<dbReference type="Gene3D" id="2.40.160.20">
    <property type="match status" value="1"/>
</dbReference>
<accession>A0A6I4ST83</accession>
<dbReference type="AlphaFoldDB" id="A0A6I4ST83"/>
<comment type="caution">
    <text evidence="1">The sequence shown here is derived from an EMBL/GenBank/DDBJ whole genome shotgun (WGS) entry which is preliminary data.</text>
</comment>